<dbReference type="PATRIC" id="fig|1705562.3.peg.3201"/>
<dbReference type="InterPro" id="IPR034603">
    <property type="entry name" value="Dipeptide_epimerase"/>
</dbReference>
<dbReference type="SMART" id="SM00922">
    <property type="entry name" value="MR_MLE"/>
    <property type="match status" value="1"/>
</dbReference>
<keyword evidence="4" id="KW-0460">Magnesium</keyword>
<comment type="cofactor">
    <cofactor evidence="1">
        <name>Mg(2+)</name>
        <dbReference type="ChEBI" id="CHEBI:18420"/>
    </cofactor>
</comment>
<sequence length="359" mass="36729">MTRIDRVSVEPLDRELREPFEISLGTREKARNLVVAVETDSGIVGHGEGSPLPPVTGETQAAAVATARSVTSMLEGASLADYRELVSEVRAAVPGAVSALFAVETALLDAYCRDRGIPLSELFGGAPTPVTTDITVPIVAPDAAAERATRAAAAGFDHIKVKTGGVIDDDVARTVAVADAAPDATITVDANQGWTPKATEQFVDEVATAGVDLALVEQPTPKDDIRGLARTRDRLSVPVAADEAVFTPADATAVVRDGAADVINVKLGKSGLLGAAAIATVAEAASLDCMLGCMLEGATGIATSAHLAAGLGAFDYVDLDGHLLLDDTPPSMAFGPRIDIDGPGHGVSPPAAVRDATEN</sequence>
<dbReference type="RefSeq" id="WP_053968514.1">
    <property type="nucleotide sequence ID" value="NZ_LIUF01000004.1"/>
</dbReference>
<dbReference type="PANTHER" id="PTHR48073">
    <property type="entry name" value="O-SUCCINYLBENZOATE SYNTHASE-RELATED"/>
    <property type="match status" value="1"/>
</dbReference>
<dbReference type="GO" id="GO:0046872">
    <property type="term" value="F:metal ion binding"/>
    <property type="evidence" value="ECO:0007669"/>
    <property type="project" value="UniProtKB-KW"/>
</dbReference>
<dbReference type="SFLD" id="SFLDS00001">
    <property type="entry name" value="Enolase"/>
    <property type="match status" value="1"/>
</dbReference>
<dbReference type="EMBL" id="LIUF01000004">
    <property type="protein sequence ID" value="KOX92306.1"/>
    <property type="molecule type" value="Genomic_DNA"/>
</dbReference>
<dbReference type="Pfam" id="PF02746">
    <property type="entry name" value="MR_MLE_N"/>
    <property type="match status" value="1"/>
</dbReference>
<feature type="region of interest" description="Disordered" evidence="6">
    <location>
        <begin position="339"/>
        <end position="359"/>
    </location>
</feature>
<dbReference type="SFLD" id="SFLDG00180">
    <property type="entry name" value="muconate_cycloisomerase"/>
    <property type="match status" value="1"/>
</dbReference>
<dbReference type="Pfam" id="PF13378">
    <property type="entry name" value="MR_MLE_C"/>
    <property type="match status" value="1"/>
</dbReference>
<reference evidence="9" key="2">
    <citation type="submission" date="2019-12" db="EMBL/GenBank/DDBJ databases">
        <title>The whole-genome sequencing of Haloarcula japonica strain pws8.</title>
        <authorList>
            <person name="Verma D.K."/>
            <person name="Gopal K."/>
            <person name="Prasad E.S."/>
        </authorList>
    </citation>
    <scope>NUCLEOTIDE SEQUENCE</scope>
    <source>
        <strain evidence="9">Pws8</strain>
    </source>
</reference>
<keyword evidence="10" id="KW-1185">Reference proteome</keyword>
<feature type="domain" description="Mandelate racemase/muconate lactonizing enzyme C-terminal" evidence="7">
    <location>
        <begin position="141"/>
        <end position="238"/>
    </location>
</feature>
<proteinExistence type="inferred from homology"/>
<evidence type="ECO:0000256" key="1">
    <source>
        <dbReference type="ARBA" id="ARBA00001946"/>
    </source>
</evidence>
<dbReference type="InterPro" id="IPR029065">
    <property type="entry name" value="Enolase_C-like"/>
</dbReference>
<dbReference type="STRING" id="1705562.AMS69_13090"/>
<accession>A0A0N0U8Z3</accession>
<dbReference type="CDD" id="cd03319">
    <property type="entry name" value="L-Ala-DL-Glu_epimerase"/>
    <property type="match status" value="1"/>
</dbReference>
<dbReference type="InterPro" id="IPR029017">
    <property type="entry name" value="Enolase-like_N"/>
</dbReference>
<dbReference type="SUPFAM" id="SSF51604">
    <property type="entry name" value="Enolase C-terminal domain-like"/>
    <property type="match status" value="1"/>
</dbReference>
<comment type="similarity">
    <text evidence="2">Belongs to the mandelate racemase/muconate lactonizing enzyme family.</text>
</comment>
<evidence type="ECO:0000256" key="4">
    <source>
        <dbReference type="ARBA" id="ARBA00022842"/>
    </source>
</evidence>
<evidence type="ECO:0000313" key="9">
    <source>
        <dbReference type="EMBL" id="NLV07109.1"/>
    </source>
</evidence>
<keyword evidence="5 8" id="KW-0413">Isomerase</keyword>
<dbReference type="OrthoDB" id="42605at2157"/>
<dbReference type="Proteomes" id="UP000610611">
    <property type="component" value="Unassembled WGS sequence"/>
</dbReference>
<protein>
    <submittedName>
        <fullName evidence="8">Chloromuconate cycloisomerase</fullName>
    </submittedName>
    <submittedName>
        <fullName evidence="9">Dipeptide epimerase</fullName>
    </submittedName>
</protein>
<evidence type="ECO:0000256" key="3">
    <source>
        <dbReference type="ARBA" id="ARBA00022723"/>
    </source>
</evidence>
<keyword evidence="3" id="KW-0479">Metal-binding</keyword>
<dbReference type="Gene3D" id="3.30.390.10">
    <property type="entry name" value="Enolase-like, N-terminal domain"/>
    <property type="match status" value="1"/>
</dbReference>
<dbReference type="InterPro" id="IPR013342">
    <property type="entry name" value="Mandelate_racemase_C"/>
</dbReference>
<name>A0A0N0U8Z3_9EURY</name>
<dbReference type="EMBL" id="WOWB01000001">
    <property type="protein sequence ID" value="NLV07109.1"/>
    <property type="molecule type" value="Genomic_DNA"/>
</dbReference>
<organism evidence="8 10">
    <name type="scientific">Haloarcula rubripromontorii</name>
    <dbReference type="NCBI Taxonomy" id="1705562"/>
    <lineage>
        <taxon>Archaea</taxon>
        <taxon>Methanobacteriati</taxon>
        <taxon>Methanobacteriota</taxon>
        <taxon>Stenosarchaea group</taxon>
        <taxon>Halobacteria</taxon>
        <taxon>Halobacteriales</taxon>
        <taxon>Haloarculaceae</taxon>
        <taxon>Haloarcula</taxon>
    </lineage>
</organism>
<dbReference type="InterPro" id="IPR013341">
    <property type="entry name" value="Mandelate_racemase_N_dom"/>
</dbReference>
<evidence type="ECO:0000259" key="7">
    <source>
        <dbReference type="SMART" id="SM00922"/>
    </source>
</evidence>
<dbReference type="SUPFAM" id="SSF54826">
    <property type="entry name" value="Enolase N-terminal domain-like"/>
    <property type="match status" value="1"/>
</dbReference>
<comment type="caution">
    <text evidence="8">The sequence shown here is derived from an EMBL/GenBank/DDBJ whole genome shotgun (WGS) entry which is preliminary data.</text>
</comment>
<gene>
    <name evidence="8" type="ORF">AMS69_13090</name>
    <name evidence="9" type="ORF">GOC83_13310</name>
</gene>
<evidence type="ECO:0000256" key="6">
    <source>
        <dbReference type="SAM" id="MobiDB-lite"/>
    </source>
</evidence>
<dbReference type="InterPro" id="IPR036849">
    <property type="entry name" value="Enolase-like_C_sf"/>
</dbReference>
<evidence type="ECO:0000256" key="5">
    <source>
        <dbReference type="ARBA" id="ARBA00023235"/>
    </source>
</evidence>
<evidence type="ECO:0000313" key="10">
    <source>
        <dbReference type="Proteomes" id="UP000037729"/>
    </source>
</evidence>
<dbReference type="AlphaFoldDB" id="A0A0N0U8Z3"/>
<dbReference type="PANTHER" id="PTHR48073:SF2">
    <property type="entry name" value="O-SUCCINYLBENZOATE SYNTHASE"/>
    <property type="match status" value="1"/>
</dbReference>
<dbReference type="Proteomes" id="UP000037729">
    <property type="component" value="Unassembled WGS sequence"/>
</dbReference>
<evidence type="ECO:0000313" key="8">
    <source>
        <dbReference type="EMBL" id="KOX92306.1"/>
    </source>
</evidence>
<reference evidence="8 10" key="1">
    <citation type="submission" date="2015-08" db="EMBL/GenBank/DDBJ databases">
        <title>Genomes of Isolates from Cabo Rojo, PR.</title>
        <authorList>
            <person name="Sanchez-Nieves R.L."/>
            <person name="Montalvo-Rodriguez R."/>
        </authorList>
    </citation>
    <scope>NUCLEOTIDE SEQUENCE [LARGE SCALE GENOMIC DNA]</scope>
    <source>
        <strain evidence="8 10">SL3</strain>
    </source>
</reference>
<dbReference type="GO" id="GO:0016855">
    <property type="term" value="F:racemase and epimerase activity, acting on amino acids and derivatives"/>
    <property type="evidence" value="ECO:0007669"/>
    <property type="project" value="InterPro"/>
</dbReference>
<evidence type="ECO:0000256" key="2">
    <source>
        <dbReference type="ARBA" id="ARBA00008031"/>
    </source>
</evidence>
<dbReference type="Gene3D" id="3.20.20.120">
    <property type="entry name" value="Enolase-like C-terminal domain"/>
    <property type="match status" value="1"/>
</dbReference>